<protein>
    <submittedName>
        <fullName evidence="4">RanBD1 domain-containing protein</fullName>
    </submittedName>
</protein>
<dbReference type="SUPFAM" id="SSF50729">
    <property type="entry name" value="PH domain-like"/>
    <property type="match status" value="1"/>
</dbReference>
<evidence type="ECO:0000256" key="1">
    <source>
        <dbReference type="SAM" id="MobiDB-lite"/>
    </source>
</evidence>
<reference evidence="2 3" key="2">
    <citation type="submission" date="2018-11" db="EMBL/GenBank/DDBJ databases">
        <authorList>
            <consortium name="Pathogen Informatics"/>
        </authorList>
    </citation>
    <scope>NUCLEOTIDE SEQUENCE [LARGE SCALE GENOMIC DNA]</scope>
</reference>
<dbReference type="EMBL" id="UYRR01033018">
    <property type="protein sequence ID" value="VDK57548.1"/>
    <property type="molecule type" value="Genomic_DNA"/>
</dbReference>
<keyword evidence="3" id="KW-1185">Reference proteome</keyword>
<name>A0A0M3K7L0_ANISI</name>
<dbReference type="AlphaFoldDB" id="A0A0M3K7L0"/>
<dbReference type="CDD" id="cd13170">
    <property type="entry name" value="RanBD_NUP50"/>
    <property type="match status" value="1"/>
</dbReference>
<proteinExistence type="predicted"/>
<feature type="compositionally biased region" description="Polar residues" evidence="1">
    <location>
        <begin position="147"/>
        <end position="166"/>
    </location>
</feature>
<feature type="compositionally biased region" description="Low complexity" evidence="1">
    <location>
        <begin position="187"/>
        <end position="219"/>
    </location>
</feature>
<feature type="compositionally biased region" description="Low complexity" evidence="1">
    <location>
        <begin position="8"/>
        <end position="27"/>
    </location>
</feature>
<feature type="compositionally biased region" description="Polar residues" evidence="1">
    <location>
        <begin position="28"/>
        <end position="66"/>
    </location>
</feature>
<evidence type="ECO:0000313" key="3">
    <source>
        <dbReference type="Proteomes" id="UP000267096"/>
    </source>
</evidence>
<organism evidence="4">
    <name type="scientific">Anisakis simplex</name>
    <name type="common">Herring worm</name>
    <dbReference type="NCBI Taxonomy" id="6269"/>
    <lineage>
        <taxon>Eukaryota</taxon>
        <taxon>Metazoa</taxon>
        <taxon>Ecdysozoa</taxon>
        <taxon>Nematoda</taxon>
        <taxon>Chromadorea</taxon>
        <taxon>Rhabditida</taxon>
        <taxon>Spirurina</taxon>
        <taxon>Ascaridomorpha</taxon>
        <taxon>Ascaridoidea</taxon>
        <taxon>Anisakidae</taxon>
        <taxon>Anisakis</taxon>
        <taxon>Anisakis simplex complex</taxon>
    </lineage>
</organism>
<evidence type="ECO:0000313" key="2">
    <source>
        <dbReference type="EMBL" id="VDK57548.1"/>
    </source>
</evidence>
<reference evidence="4" key="1">
    <citation type="submission" date="2017-02" db="UniProtKB">
        <authorList>
            <consortium name="WormBaseParasite"/>
        </authorList>
    </citation>
    <scope>IDENTIFICATION</scope>
</reference>
<accession>A0A0M3K7L0</accession>
<dbReference type="Proteomes" id="UP000267096">
    <property type="component" value="Unassembled WGS sequence"/>
</dbReference>
<dbReference type="OrthoDB" id="10062131at2759"/>
<sequence>MKVPDCEVSPSLSSSSSSSLSTSSTVSATKPSDQTNQSNKSSTGFSFNPTTTTTKISFGGTSSLNDSNKDNTESERRGKKRAKRGGPNEKESEVIISYQSPKTTMPFSFDKQPQSTNTKTTSASSLNSSTQNIFSPKSLFSFGGSAKDQQTTKSDNTVDVNKSQGDAASEDKPKNVVSSPFSFLGASDSKMSSSSTTTNATTSISFGTSKSSSSNDSNTSTAIKPLFTFGKAADNTDSGKAADKLQASSTFKTPVFPSIASVTKGDTSTSSSSSSTIKPLFSFGTLNKDASTKGIFSENVIMVYYCSGFSFGAPQLGTTSSNQSTDKDDDNEEYVPPKAEAVLEDEPNAIFSSKCSVFILKGKSYEKLGVGQLHIKKTDQDKKILLVRAATTIGTIWLNSFIDKNMKCAKADDVKLRVSCVSDGHPSTHLIRLPSAKEREQVENELSQGSGNSD</sequence>
<gene>
    <name evidence="2" type="ORF">ASIM_LOCUS16358</name>
</gene>
<feature type="compositionally biased region" description="Basic and acidic residues" evidence="1">
    <location>
        <begin position="67"/>
        <end position="76"/>
    </location>
</feature>
<feature type="region of interest" description="Disordered" evidence="1">
    <location>
        <begin position="1"/>
        <end position="219"/>
    </location>
</feature>
<dbReference type="Gene3D" id="2.30.29.30">
    <property type="entry name" value="Pleckstrin-homology domain (PH domain)/Phosphotyrosine-binding domain (PTB)"/>
    <property type="match status" value="1"/>
</dbReference>
<evidence type="ECO:0000313" key="4">
    <source>
        <dbReference type="WBParaSite" id="ASIM_0001695101-mRNA-1"/>
    </source>
</evidence>
<feature type="compositionally biased region" description="Polar residues" evidence="1">
    <location>
        <begin position="97"/>
        <end position="135"/>
    </location>
</feature>
<dbReference type="WBParaSite" id="ASIM_0001695101-mRNA-1">
    <property type="protein sequence ID" value="ASIM_0001695101-mRNA-1"/>
    <property type="gene ID" value="ASIM_0001695101"/>
</dbReference>
<dbReference type="InterPro" id="IPR011993">
    <property type="entry name" value="PH-like_dom_sf"/>
</dbReference>